<name>A0ABP9AIH1_9SPHI</name>
<feature type="transmembrane region" description="Helical" evidence="7">
    <location>
        <begin position="21"/>
        <end position="40"/>
    </location>
</feature>
<proteinExistence type="inferred from homology"/>
<keyword evidence="4 7" id="KW-0812">Transmembrane</keyword>
<dbReference type="Proteomes" id="UP001501411">
    <property type="component" value="Unassembled WGS sequence"/>
</dbReference>
<evidence type="ECO:0000256" key="4">
    <source>
        <dbReference type="ARBA" id="ARBA00022692"/>
    </source>
</evidence>
<keyword evidence="3" id="KW-1003">Cell membrane</keyword>
<comment type="similarity">
    <text evidence="2">Belongs to the DoxX family.</text>
</comment>
<accession>A0ABP9AIH1</accession>
<dbReference type="PANTHER" id="PTHR33452">
    <property type="entry name" value="OXIDOREDUCTASE CATD-RELATED"/>
    <property type="match status" value="1"/>
</dbReference>
<sequence>MKMKIIRTLQTDSDWAGLVSRLSIGIVFFPHGAQKLLGWWGGYGFSGTMDFFTNAMNLPWLIAFMVIAIEFFGALSLIAGFATRLWSALTIILCIGVVFSSHLEHGFFMNWFGNQQGEGYEFFILMIGLCIVSLINGGGKYSADNIIVKMQ</sequence>
<feature type="transmembrane region" description="Helical" evidence="7">
    <location>
        <begin position="123"/>
        <end position="143"/>
    </location>
</feature>
<evidence type="ECO:0000256" key="6">
    <source>
        <dbReference type="ARBA" id="ARBA00023136"/>
    </source>
</evidence>
<protein>
    <submittedName>
        <fullName evidence="8">DoxX family protein</fullName>
    </submittedName>
</protein>
<dbReference type="EMBL" id="BAABIQ010000003">
    <property type="protein sequence ID" value="GAA4780849.1"/>
    <property type="molecule type" value="Genomic_DNA"/>
</dbReference>
<dbReference type="Pfam" id="PF07681">
    <property type="entry name" value="DoxX"/>
    <property type="match status" value="1"/>
</dbReference>
<evidence type="ECO:0000256" key="3">
    <source>
        <dbReference type="ARBA" id="ARBA00022475"/>
    </source>
</evidence>
<evidence type="ECO:0000313" key="8">
    <source>
        <dbReference type="EMBL" id="GAA4780849.1"/>
    </source>
</evidence>
<keyword evidence="9" id="KW-1185">Reference proteome</keyword>
<feature type="transmembrane region" description="Helical" evidence="7">
    <location>
        <begin position="85"/>
        <end position="103"/>
    </location>
</feature>
<evidence type="ECO:0000256" key="1">
    <source>
        <dbReference type="ARBA" id="ARBA00004651"/>
    </source>
</evidence>
<reference evidence="9" key="1">
    <citation type="journal article" date="2019" name="Int. J. Syst. Evol. Microbiol.">
        <title>The Global Catalogue of Microorganisms (GCM) 10K type strain sequencing project: providing services to taxonomists for standard genome sequencing and annotation.</title>
        <authorList>
            <consortium name="The Broad Institute Genomics Platform"/>
            <consortium name="The Broad Institute Genome Sequencing Center for Infectious Disease"/>
            <person name="Wu L."/>
            <person name="Ma J."/>
        </authorList>
    </citation>
    <scope>NUCLEOTIDE SEQUENCE [LARGE SCALE GENOMIC DNA]</scope>
    <source>
        <strain evidence="9">JCM 18200</strain>
    </source>
</reference>
<dbReference type="InterPro" id="IPR032808">
    <property type="entry name" value="DoxX"/>
</dbReference>
<evidence type="ECO:0000256" key="2">
    <source>
        <dbReference type="ARBA" id="ARBA00006679"/>
    </source>
</evidence>
<evidence type="ECO:0000256" key="5">
    <source>
        <dbReference type="ARBA" id="ARBA00022989"/>
    </source>
</evidence>
<organism evidence="8 9">
    <name type="scientific">Olivibacter ginsenosidimutans</name>
    <dbReference type="NCBI Taxonomy" id="1176537"/>
    <lineage>
        <taxon>Bacteria</taxon>
        <taxon>Pseudomonadati</taxon>
        <taxon>Bacteroidota</taxon>
        <taxon>Sphingobacteriia</taxon>
        <taxon>Sphingobacteriales</taxon>
        <taxon>Sphingobacteriaceae</taxon>
        <taxon>Olivibacter</taxon>
    </lineage>
</organism>
<feature type="transmembrane region" description="Helical" evidence="7">
    <location>
        <begin position="60"/>
        <end position="78"/>
    </location>
</feature>
<dbReference type="RefSeq" id="WP_345230118.1">
    <property type="nucleotide sequence ID" value="NZ_BAABIQ010000003.1"/>
</dbReference>
<comment type="caution">
    <text evidence="8">The sequence shown here is derived from an EMBL/GenBank/DDBJ whole genome shotgun (WGS) entry which is preliminary data.</text>
</comment>
<keyword evidence="5 7" id="KW-1133">Transmembrane helix</keyword>
<comment type="subcellular location">
    <subcellularLocation>
        <location evidence="1">Cell membrane</location>
        <topology evidence="1">Multi-pass membrane protein</topology>
    </subcellularLocation>
</comment>
<gene>
    <name evidence="8" type="ORF">GCM10023231_05060</name>
</gene>
<evidence type="ECO:0000256" key="7">
    <source>
        <dbReference type="SAM" id="Phobius"/>
    </source>
</evidence>
<dbReference type="PANTHER" id="PTHR33452:SF1">
    <property type="entry name" value="INNER MEMBRANE PROTEIN YPHA-RELATED"/>
    <property type="match status" value="1"/>
</dbReference>
<evidence type="ECO:0000313" key="9">
    <source>
        <dbReference type="Proteomes" id="UP001501411"/>
    </source>
</evidence>
<dbReference type="InterPro" id="IPR051907">
    <property type="entry name" value="DoxX-like_oxidoreductase"/>
</dbReference>
<keyword evidence="6 7" id="KW-0472">Membrane</keyword>